<dbReference type="InterPro" id="IPR005659">
    <property type="entry name" value="Chemorcpt_Glu_NH3ase_CheD"/>
</dbReference>
<dbReference type="KEGG" id="rhp:LPB142_09125"/>
<dbReference type="Pfam" id="PF03975">
    <property type="entry name" value="CheD"/>
    <property type="match status" value="1"/>
</dbReference>
<dbReference type="EC" id="3.5.1.44" evidence="3"/>
<dbReference type="GO" id="GO:0050568">
    <property type="term" value="F:protein-glutamine glutaminase activity"/>
    <property type="evidence" value="ECO:0007669"/>
    <property type="project" value="UniProtKB-UniRule"/>
</dbReference>
<dbReference type="InterPro" id="IPR038592">
    <property type="entry name" value="CheD-like_sf"/>
</dbReference>
<dbReference type="EMBL" id="CP017781">
    <property type="protein sequence ID" value="AOZ70982.1"/>
    <property type="molecule type" value="Genomic_DNA"/>
</dbReference>
<dbReference type="InterPro" id="IPR011324">
    <property type="entry name" value="Cytotoxic_necrot_fac-like_cat"/>
</dbReference>
<name>A0A1D9MGI1_9RHOB</name>
<dbReference type="AlphaFoldDB" id="A0A1D9MGI1"/>
<protein>
    <recommendedName>
        <fullName evidence="3">Probable chemoreceptor glutamine deamidase CheD</fullName>
        <ecNumber evidence="3">3.5.1.44</ecNumber>
    </recommendedName>
</protein>
<keyword evidence="5" id="KW-1185">Reference proteome</keyword>
<dbReference type="CDD" id="cd16352">
    <property type="entry name" value="CheD"/>
    <property type="match status" value="1"/>
</dbReference>
<reference evidence="4 5" key="1">
    <citation type="submission" date="2016-10" db="EMBL/GenBank/DDBJ databases">
        <title>Rhodobacter sp. LPB0142, isolated from sea water.</title>
        <authorList>
            <person name="Kim E."/>
            <person name="Yi H."/>
        </authorList>
    </citation>
    <scope>NUCLEOTIDE SEQUENCE [LARGE SCALE GENOMIC DNA]</scope>
    <source>
        <strain evidence="4 5">LPB0142</strain>
    </source>
</reference>
<organism evidence="4 5">
    <name type="scientific">Rhodobacter xanthinilyticus</name>
    <dbReference type="NCBI Taxonomy" id="1850250"/>
    <lineage>
        <taxon>Bacteria</taxon>
        <taxon>Pseudomonadati</taxon>
        <taxon>Pseudomonadota</taxon>
        <taxon>Alphaproteobacteria</taxon>
        <taxon>Rhodobacterales</taxon>
        <taxon>Rhodobacter group</taxon>
        <taxon>Rhodobacter</taxon>
    </lineage>
</organism>
<accession>A0A1D9MGI1</accession>
<comment type="function">
    <text evidence="3">Probably deamidates glutamine residues to glutamate on methyl-accepting chemotaxis receptors (MCPs), playing an important role in chemotaxis.</text>
</comment>
<evidence type="ECO:0000313" key="5">
    <source>
        <dbReference type="Proteomes" id="UP000176562"/>
    </source>
</evidence>
<evidence type="ECO:0000256" key="1">
    <source>
        <dbReference type="ARBA" id="ARBA00022500"/>
    </source>
</evidence>
<gene>
    <name evidence="3" type="primary">cheD</name>
    <name evidence="4" type="ORF">LPB142_09125</name>
</gene>
<keyword evidence="1 3" id="KW-0145">Chemotaxis</keyword>
<dbReference type="PANTHER" id="PTHR35147">
    <property type="entry name" value="CHEMORECEPTOR GLUTAMINE DEAMIDASE CHED-RELATED"/>
    <property type="match status" value="1"/>
</dbReference>
<evidence type="ECO:0000256" key="2">
    <source>
        <dbReference type="ARBA" id="ARBA00022801"/>
    </source>
</evidence>
<dbReference type="STRING" id="1850250.LPB142_09125"/>
<sequence length="173" mass="18644">MTHRAPLRPQHISQGEYASGRTDERAITTILGSCVATCLYDPQAGVGGMNHFLLPESTGTTTQAASFGVNAMELLINDMIKHGAARPRLKAKVFGGARMIAGLSDIGQKNAAFVLDFLRREGIECTGQSLGGNQARRIEFWPHSGRARQKLLGEAKVFEAPPPVTPGNEVELF</sequence>
<keyword evidence="2 3" id="KW-0378">Hydrolase</keyword>
<proteinExistence type="inferred from homology"/>
<comment type="similarity">
    <text evidence="3">Belongs to the CheD family.</text>
</comment>
<dbReference type="SUPFAM" id="SSF64438">
    <property type="entry name" value="CNF1/YfiH-like putative cysteine hydrolases"/>
    <property type="match status" value="1"/>
</dbReference>
<comment type="catalytic activity">
    <reaction evidence="3">
        <text>L-glutaminyl-[protein] + H2O = L-glutamyl-[protein] + NH4(+)</text>
        <dbReference type="Rhea" id="RHEA:16441"/>
        <dbReference type="Rhea" id="RHEA-COMP:10207"/>
        <dbReference type="Rhea" id="RHEA-COMP:10208"/>
        <dbReference type="ChEBI" id="CHEBI:15377"/>
        <dbReference type="ChEBI" id="CHEBI:28938"/>
        <dbReference type="ChEBI" id="CHEBI:29973"/>
        <dbReference type="ChEBI" id="CHEBI:30011"/>
        <dbReference type="EC" id="3.5.1.44"/>
    </reaction>
</comment>
<dbReference type="HAMAP" id="MF_01440">
    <property type="entry name" value="CheD"/>
    <property type="match status" value="1"/>
</dbReference>
<evidence type="ECO:0000313" key="4">
    <source>
        <dbReference type="EMBL" id="AOZ70982.1"/>
    </source>
</evidence>
<dbReference type="PANTHER" id="PTHR35147:SF2">
    <property type="entry name" value="CHEMORECEPTOR GLUTAMINE DEAMIDASE CHED-RELATED"/>
    <property type="match status" value="1"/>
</dbReference>
<dbReference type="RefSeq" id="WP_068767065.1">
    <property type="nucleotide sequence ID" value="NZ_CP017781.1"/>
</dbReference>
<evidence type="ECO:0000256" key="3">
    <source>
        <dbReference type="HAMAP-Rule" id="MF_01440"/>
    </source>
</evidence>
<dbReference type="Proteomes" id="UP000176562">
    <property type="component" value="Chromosome"/>
</dbReference>
<dbReference type="GO" id="GO:0006935">
    <property type="term" value="P:chemotaxis"/>
    <property type="evidence" value="ECO:0007669"/>
    <property type="project" value="UniProtKB-UniRule"/>
</dbReference>
<dbReference type="Gene3D" id="3.30.1330.200">
    <property type="match status" value="1"/>
</dbReference>